<dbReference type="Gene3D" id="1.25.40.10">
    <property type="entry name" value="Tetratricopeptide repeat domain"/>
    <property type="match status" value="1"/>
</dbReference>
<dbReference type="Pfam" id="PF06041">
    <property type="entry name" value="DUF924"/>
    <property type="match status" value="1"/>
</dbReference>
<dbReference type="AlphaFoldDB" id="A0A3D8T9D3"/>
<gene>
    <name evidence="1" type="ORF">BP5796_00890</name>
</gene>
<dbReference type="Proteomes" id="UP000256328">
    <property type="component" value="Unassembled WGS sequence"/>
</dbReference>
<evidence type="ECO:0000313" key="1">
    <source>
        <dbReference type="EMBL" id="RDW95127.1"/>
    </source>
</evidence>
<dbReference type="InterPro" id="IPR010323">
    <property type="entry name" value="DUF924"/>
</dbReference>
<dbReference type="EMBL" id="PDLN01000001">
    <property type="protein sequence ID" value="RDW95127.1"/>
    <property type="molecule type" value="Genomic_DNA"/>
</dbReference>
<dbReference type="SUPFAM" id="SSF48452">
    <property type="entry name" value="TPR-like"/>
    <property type="match status" value="1"/>
</dbReference>
<sequence>MENSLPDLSQILTPSLYQKVFANQFPWPQESPLDFAFVSEYMFEAEPKRKTELQKTWYPALKTLSLIPFPEAEELDLTTYLPAPTSPDFAWQAFALRVLLDQGPRIMFGGDTIDVRWTNGFFDVLSNKLTSQFLELPEDLQPWNSKQWPSKVHFEFLMPVNVWWLAALAHSEILANHDIAVKHTEVIRNLIEERTGTVDPYRADKELLATDVHAFGRMLRKGTPKPDAEGMVKLEEFMFWMLTVIDVHRPIIQRYGRYPYRNGALGRTSTEDEVKWLDVNAGLGTVDDAVATRIREDVEAGRWTPLGESREEIVSS</sequence>
<proteinExistence type="predicted"/>
<name>A0A3D8T9D3_9HELO</name>
<comment type="caution">
    <text evidence="1">The sequence shown here is derived from an EMBL/GenBank/DDBJ whole genome shotgun (WGS) entry which is preliminary data.</text>
</comment>
<dbReference type="InterPro" id="IPR011990">
    <property type="entry name" value="TPR-like_helical_dom_sf"/>
</dbReference>
<protein>
    <submittedName>
        <fullName evidence="1">Uncharacterized protein</fullName>
    </submittedName>
</protein>
<organism evidence="1 2">
    <name type="scientific">Coleophoma crateriformis</name>
    <dbReference type="NCBI Taxonomy" id="565419"/>
    <lineage>
        <taxon>Eukaryota</taxon>
        <taxon>Fungi</taxon>
        <taxon>Dikarya</taxon>
        <taxon>Ascomycota</taxon>
        <taxon>Pezizomycotina</taxon>
        <taxon>Leotiomycetes</taxon>
        <taxon>Helotiales</taxon>
        <taxon>Dermateaceae</taxon>
        <taxon>Coleophoma</taxon>
    </lineage>
</organism>
<accession>A0A3D8T9D3</accession>
<reference evidence="1 2" key="1">
    <citation type="journal article" date="2018" name="IMA Fungus">
        <title>IMA Genome-F 9: Draft genome sequence of Annulohypoxylon stygium, Aspergillus mulundensis, Berkeleyomyces basicola (syn. Thielaviopsis basicola), Ceratocystis smalleyi, two Cercospora beticola strains, Coleophoma cylindrospora, Fusarium fracticaudum, Phialophora cf. hyalina, and Morchella septimelata.</title>
        <authorList>
            <person name="Wingfield B.D."/>
            <person name="Bills G.F."/>
            <person name="Dong Y."/>
            <person name="Huang W."/>
            <person name="Nel W.J."/>
            <person name="Swalarsk-Parry B.S."/>
            <person name="Vaghefi N."/>
            <person name="Wilken P.M."/>
            <person name="An Z."/>
            <person name="de Beer Z.W."/>
            <person name="De Vos L."/>
            <person name="Chen L."/>
            <person name="Duong T.A."/>
            <person name="Gao Y."/>
            <person name="Hammerbacher A."/>
            <person name="Kikkert J.R."/>
            <person name="Li Y."/>
            <person name="Li H."/>
            <person name="Li K."/>
            <person name="Li Q."/>
            <person name="Liu X."/>
            <person name="Ma X."/>
            <person name="Naidoo K."/>
            <person name="Pethybridge S.J."/>
            <person name="Sun J."/>
            <person name="Steenkamp E.T."/>
            <person name="van der Nest M.A."/>
            <person name="van Wyk S."/>
            <person name="Wingfield M.J."/>
            <person name="Xiong C."/>
            <person name="Yue Q."/>
            <person name="Zhang X."/>
        </authorList>
    </citation>
    <scope>NUCLEOTIDE SEQUENCE [LARGE SCALE GENOMIC DNA]</scope>
    <source>
        <strain evidence="1 2">BP5796</strain>
    </source>
</reference>
<keyword evidence="2" id="KW-1185">Reference proteome</keyword>
<dbReference type="OrthoDB" id="414698at2759"/>
<evidence type="ECO:0000313" key="2">
    <source>
        <dbReference type="Proteomes" id="UP000256328"/>
    </source>
</evidence>